<comment type="subcellular location">
    <subcellularLocation>
        <location evidence="1">Membrane</location>
        <topology evidence="1">Multi-pass membrane protein</topology>
    </subcellularLocation>
</comment>
<dbReference type="PANTHER" id="PTHR20855">
    <property type="entry name" value="ADIPOR/PROGESTIN RECEPTOR-RELATED"/>
    <property type="match status" value="1"/>
</dbReference>
<evidence type="ECO:0000256" key="8">
    <source>
        <dbReference type="SAM" id="Phobius"/>
    </source>
</evidence>
<gene>
    <name evidence="9" type="ORF">PCL_12045</name>
</gene>
<evidence type="ECO:0000313" key="10">
    <source>
        <dbReference type="Proteomes" id="UP000245956"/>
    </source>
</evidence>
<feature type="transmembrane region" description="Helical" evidence="8">
    <location>
        <begin position="216"/>
        <end position="234"/>
    </location>
</feature>
<organism evidence="9 10">
    <name type="scientific">Purpureocillium lilacinum</name>
    <name type="common">Paecilomyces lilacinus</name>
    <dbReference type="NCBI Taxonomy" id="33203"/>
    <lineage>
        <taxon>Eukaryota</taxon>
        <taxon>Fungi</taxon>
        <taxon>Dikarya</taxon>
        <taxon>Ascomycota</taxon>
        <taxon>Pezizomycotina</taxon>
        <taxon>Sordariomycetes</taxon>
        <taxon>Hypocreomycetidae</taxon>
        <taxon>Hypocreales</taxon>
        <taxon>Ophiocordycipitaceae</taxon>
        <taxon>Purpureocillium</taxon>
    </lineage>
</organism>
<evidence type="ECO:0000256" key="5">
    <source>
        <dbReference type="ARBA" id="ARBA00023136"/>
    </source>
</evidence>
<feature type="binding site" evidence="6">
    <location>
        <position position="288"/>
    </location>
    <ligand>
        <name>Zn(2+)</name>
        <dbReference type="ChEBI" id="CHEBI:29105"/>
    </ligand>
</feature>
<feature type="transmembrane region" description="Helical" evidence="8">
    <location>
        <begin position="246"/>
        <end position="266"/>
    </location>
</feature>
<dbReference type="AlphaFoldDB" id="A0A2U3DPN2"/>
<keyword evidence="4 8" id="KW-1133">Transmembrane helix</keyword>
<feature type="compositionally biased region" description="Basic and acidic residues" evidence="7">
    <location>
        <begin position="10"/>
        <end position="22"/>
    </location>
</feature>
<dbReference type="GO" id="GO:0038023">
    <property type="term" value="F:signaling receptor activity"/>
    <property type="evidence" value="ECO:0007669"/>
    <property type="project" value="TreeGrafter"/>
</dbReference>
<evidence type="ECO:0000256" key="4">
    <source>
        <dbReference type="ARBA" id="ARBA00022989"/>
    </source>
</evidence>
<reference evidence="9 10" key="1">
    <citation type="journal article" date="2016" name="Front. Microbiol.">
        <title>Genome and transcriptome sequences reveal the specific parasitism of the nematophagous Purpureocillium lilacinum 36-1.</title>
        <authorList>
            <person name="Xie J."/>
            <person name="Li S."/>
            <person name="Mo C."/>
            <person name="Xiao X."/>
            <person name="Peng D."/>
            <person name="Wang G."/>
            <person name="Xiao Y."/>
        </authorList>
    </citation>
    <scope>NUCLEOTIDE SEQUENCE [LARGE SCALE GENOMIC DNA]</scope>
    <source>
        <strain evidence="9 10">36-1</strain>
    </source>
</reference>
<keyword evidence="6" id="KW-0479">Metal-binding</keyword>
<evidence type="ECO:0000256" key="7">
    <source>
        <dbReference type="SAM" id="MobiDB-lite"/>
    </source>
</evidence>
<feature type="transmembrane region" description="Helical" evidence="8">
    <location>
        <begin position="118"/>
        <end position="138"/>
    </location>
</feature>
<feature type="binding site" evidence="6">
    <location>
        <position position="139"/>
    </location>
    <ligand>
        <name>Zn(2+)</name>
        <dbReference type="ChEBI" id="CHEBI:29105"/>
    </ligand>
</feature>
<evidence type="ECO:0000313" key="9">
    <source>
        <dbReference type="EMBL" id="PWI64204.1"/>
    </source>
</evidence>
<dbReference type="GO" id="GO:0006882">
    <property type="term" value="P:intracellular zinc ion homeostasis"/>
    <property type="evidence" value="ECO:0007669"/>
    <property type="project" value="TreeGrafter"/>
</dbReference>
<accession>A0A2U3DPN2</accession>
<keyword evidence="3 8" id="KW-0812">Transmembrane</keyword>
<feature type="transmembrane region" description="Helical" evidence="8">
    <location>
        <begin position="185"/>
        <end position="204"/>
    </location>
</feature>
<feature type="transmembrane region" description="Helical" evidence="8">
    <location>
        <begin position="158"/>
        <end position="178"/>
    </location>
</feature>
<name>A0A2U3DPN2_PURLI</name>
<dbReference type="EMBL" id="LCWV01000081">
    <property type="protein sequence ID" value="PWI64204.1"/>
    <property type="molecule type" value="Genomic_DNA"/>
</dbReference>
<sequence length="514" mass="56999">MASAPRLRVPPKEPDARRRLGMEDDASGSGFGEAGRPALLSFDEMPEWFQHNNNRWILHGYRPISGSVRASFRSWCLLHNETVNIYSHFIPAVVFLLGEWYILQYLAGKYSRVTSTDFVAFSFFMLTATICYASSALYHTLMNHSCAVDHFCHRLDMLGIGLFIVGDIVLGVYIIFWCETTLRNIYWSMIGVFGALTTTANIHPRLQGHKYRSMRTLAFVATGMSVVAPLIHGLDIFGLDLMSKKGFTCTMVAKIGCLLPGTALYAMRFPENWWPGKFDMCSSHSFMHILVVCAAIIQMIGASNFRDERQRSKLGSAVGDSGSKVLLGARNVDIHDEGENIHSGDQEPAMAFFEVKGLPEYGNANSGGSCVCPRPALQQASVRSVAIVAASLGQTNFFPCQRVLDEAENARHVRTLIPPERGQCKQAPTGCERGERLCQSRAEATRGRPNYARTGRAVSNLDTERLPPSPYFHSMQLLWQTIVPRSDIRSAHEPIGQTARAGERSGSYKMVSGL</sequence>
<comment type="similarity">
    <text evidence="2">Belongs to the ADIPOR family.</text>
</comment>
<dbReference type="PANTHER" id="PTHR20855:SF52">
    <property type="entry name" value="ADIPONECTIN RECEPTOR PROTEIN"/>
    <property type="match status" value="1"/>
</dbReference>
<evidence type="ECO:0000256" key="2">
    <source>
        <dbReference type="ARBA" id="ARBA00007018"/>
    </source>
</evidence>
<evidence type="ECO:0000256" key="3">
    <source>
        <dbReference type="ARBA" id="ARBA00022692"/>
    </source>
</evidence>
<evidence type="ECO:0000256" key="1">
    <source>
        <dbReference type="ARBA" id="ARBA00004141"/>
    </source>
</evidence>
<dbReference type="Pfam" id="PF03006">
    <property type="entry name" value="HlyIII"/>
    <property type="match status" value="1"/>
</dbReference>
<evidence type="ECO:0000256" key="6">
    <source>
        <dbReference type="PIRSR" id="PIRSR604254-1"/>
    </source>
</evidence>
<keyword evidence="6" id="KW-0862">Zinc</keyword>
<dbReference type="GO" id="GO:0016020">
    <property type="term" value="C:membrane"/>
    <property type="evidence" value="ECO:0007669"/>
    <property type="project" value="UniProtKB-SubCell"/>
</dbReference>
<feature type="transmembrane region" description="Helical" evidence="8">
    <location>
        <begin position="286"/>
        <end position="305"/>
    </location>
</feature>
<dbReference type="InterPro" id="IPR004254">
    <property type="entry name" value="AdipoR/HlyIII-related"/>
</dbReference>
<evidence type="ECO:0008006" key="11">
    <source>
        <dbReference type="Google" id="ProtNLM"/>
    </source>
</evidence>
<dbReference type="Proteomes" id="UP000245956">
    <property type="component" value="Unassembled WGS sequence"/>
</dbReference>
<comment type="caution">
    <text evidence="9">The sequence shown here is derived from an EMBL/GenBank/DDBJ whole genome shotgun (WGS) entry which is preliminary data.</text>
</comment>
<keyword evidence="5 8" id="KW-0472">Membrane</keyword>
<feature type="region of interest" description="Disordered" evidence="7">
    <location>
        <begin position="1"/>
        <end position="32"/>
    </location>
</feature>
<proteinExistence type="inferred from homology"/>
<protein>
    <recommendedName>
        <fullName evidence="11">Hemolysin-III family protein</fullName>
    </recommendedName>
</protein>
<feature type="binding site" evidence="6">
    <location>
        <position position="284"/>
    </location>
    <ligand>
        <name>Zn(2+)</name>
        <dbReference type="ChEBI" id="CHEBI:29105"/>
    </ligand>
</feature>
<feature type="transmembrane region" description="Helical" evidence="8">
    <location>
        <begin position="85"/>
        <end position="106"/>
    </location>
</feature>
<dbReference type="GO" id="GO:0046872">
    <property type="term" value="F:metal ion binding"/>
    <property type="evidence" value="ECO:0007669"/>
    <property type="project" value="UniProtKB-KW"/>
</dbReference>